<dbReference type="AlphaFoldDB" id="A0A835USQ3"/>
<name>A0A835USQ3_VANPL</name>
<evidence type="ECO:0000313" key="3">
    <source>
        <dbReference type="Proteomes" id="UP000636800"/>
    </source>
</evidence>
<feature type="transmembrane region" description="Helical" evidence="1">
    <location>
        <begin position="585"/>
        <end position="605"/>
    </location>
</feature>
<dbReference type="InterPro" id="IPR006927">
    <property type="entry name" value="DUF639"/>
</dbReference>
<sequence length="666" mass="75356">MEESNESEHYSGFSSIADSVISRCCRNLLSSTDELLLSFETELSDNVRQPSKYARNFIEFCSYKTLHLITNQPDLLGDKEIRHLMFDMLLAWETPDTESERALKESSFCKHPIVEDEDDGSLFSVSATSMAVQVDYKNTVGQEAFAKITPACPIIADSITVNNLFDALTNSSGGQLHLLIYDKYLKCLNKYDLATDLRQVVKRDLTGPWGARLFNNAVMYKTSSLVEPVLFEFPQFIGHSRRDYWLAIIREVLYAHKFIRKFNLKQYQQEEAISMSIFGIFRFRVIKDFFHNIPSQFRTTLLFNLAEKLPKGDKILVALYNQMELMLAQSHHRDSIGTSFSGRMQHGLFPINIYALSKTGFVILPNELWPQRIDILFGDVHVGETSQLQKAVKRTICYSSRAEAAQATLDQVKVEDIETNLTIMKLEAYVQTGCIVLLKLRAIVFAAFPQTTNKVAYVLVAIAVIFTFVPLRHLVVVLLLEFYTREMPLRKASSEKLMRRLREWWVRIPAAPVQLIKPPESKKTSVDLHFQTNSTGKKACRWIRNNEELCGSGIDGCNEAGAGVTSTGINPNAKSYYLFDGYAHLSYGLGCGLAGLFLGMAIGIVGETGVRSLPHHNHGDSSCSYVWSFYVLYPWFIVKEHAKDCPSKHLKEQVPVPNSVKQALVV</sequence>
<gene>
    <name evidence="2" type="ORF">HPP92_014425</name>
</gene>
<reference evidence="2 3" key="1">
    <citation type="journal article" date="2020" name="Nat. Food">
        <title>A phased Vanilla planifolia genome enables genetic improvement of flavour and production.</title>
        <authorList>
            <person name="Hasing T."/>
            <person name="Tang H."/>
            <person name="Brym M."/>
            <person name="Khazi F."/>
            <person name="Huang T."/>
            <person name="Chambers A.H."/>
        </authorList>
    </citation>
    <scope>NUCLEOTIDE SEQUENCE [LARGE SCALE GENOMIC DNA]</scope>
    <source>
        <tissue evidence="2">Leaf</tissue>
    </source>
</reference>
<keyword evidence="1" id="KW-1133">Transmembrane helix</keyword>
<proteinExistence type="predicted"/>
<dbReference type="PANTHER" id="PTHR31860:SF19">
    <property type="entry name" value="OS04G0677400 PROTEIN"/>
    <property type="match status" value="1"/>
</dbReference>
<dbReference type="Proteomes" id="UP000636800">
    <property type="component" value="Chromosome 7"/>
</dbReference>
<comment type="caution">
    <text evidence="2">The sequence shown here is derived from an EMBL/GenBank/DDBJ whole genome shotgun (WGS) entry which is preliminary data.</text>
</comment>
<dbReference type="Gene3D" id="1.20.120.610">
    <property type="entry name" value="lithium bound rotor ring of v- atpase"/>
    <property type="match status" value="1"/>
</dbReference>
<keyword evidence="1" id="KW-0472">Membrane</keyword>
<keyword evidence="3" id="KW-1185">Reference proteome</keyword>
<dbReference type="OrthoDB" id="8904098at2759"/>
<dbReference type="PANTHER" id="PTHR31860">
    <property type="entry name" value="HEAT-INDUCIBLE TRANSCRIPTION REPRESSOR (DUF639)-RELATED"/>
    <property type="match status" value="1"/>
</dbReference>
<organism evidence="2 3">
    <name type="scientific">Vanilla planifolia</name>
    <name type="common">Vanilla</name>
    <dbReference type="NCBI Taxonomy" id="51239"/>
    <lineage>
        <taxon>Eukaryota</taxon>
        <taxon>Viridiplantae</taxon>
        <taxon>Streptophyta</taxon>
        <taxon>Embryophyta</taxon>
        <taxon>Tracheophyta</taxon>
        <taxon>Spermatophyta</taxon>
        <taxon>Magnoliopsida</taxon>
        <taxon>Liliopsida</taxon>
        <taxon>Asparagales</taxon>
        <taxon>Orchidaceae</taxon>
        <taxon>Vanilloideae</taxon>
        <taxon>Vanilleae</taxon>
        <taxon>Vanilla</taxon>
    </lineage>
</organism>
<dbReference type="Pfam" id="PF04842">
    <property type="entry name" value="DUF639"/>
    <property type="match status" value="1"/>
</dbReference>
<accession>A0A835USQ3</accession>
<evidence type="ECO:0000256" key="1">
    <source>
        <dbReference type="SAM" id="Phobius"/>
    </source>
</evidence>
<evidence type="ECO:0000313" key="2">
    <source>
        <dbReference type="EMBL" id="KAG0472568.1"/>
    </source>
</evidence>
<dbReference type="InterPro" id="IPR035921">
    <property type="entry name" value="F/V-ATP_Csub_sf"/>
</dbReference>
<keyword evidence="1" id="KW-0812">Transmembrane</keyword>
<dbReference type="EMBL" id="JADCNL010000007">
    <property type="protein sequence ID" value="KAG0472568.1"/>
    <property type="molecule type" value="Genomic_DNA"/>
</dbReference>
<feature type="transmembrane region" description="Helical" evidence="1">
    <location>
        <begin position="455"/>
        <end position="480"/>
    </location>
</feature>
<protein>
    <submittedName>
        <fullName evidence="2">Uncharacterized protein</fullName>
    </submittedName>
</protein>